<protein>
    <submittedName>
        <fullName evidence="4">GTPase-activating protein gyp8</fullName>
    </submittedName>
</protein>
<dbReference type="PANTHER" id="PTHR20913:SF7">
    <property type="entry name" value="RE60063P"/>
    <property type="match status" value="1"/>
</dbReference>
<dbReference type="GO" id="GO:0006888">
    <property type="term" value="P:endoplasmic reticulum to Golgi vesicle-mediated transport"/>
    <property type="evidence" value="ECO:0007669"/>
    <property type="project" value="TreeGrafter"/>
</dbReference>
<dbReference type="SMART" id="SM00164">
    <property type="entry name" value="TBC"/>
    <property type="match status" value="1"/>
</dbReference>
<keyword evidence="1" id="KW-0343">GTPase activation</keyword>
<evidence type="ECO:0000313" key="5">
    <source>
        <dbReference type="Proteomes" id="UP001150538"/>
    </source>
</evidence>
<keyword evidence="5" id="KW-1185">Reference proteome</keyword>
<dbReference type="GO" id="GO:0005789">
    <property type="term" value="C:endoplasmic reticulum membrane"/>
    <property type="evidence" value="ECO:0007669"/>
    <property type="project" value="TreeGrafter"/>
</dbReference>
<dbReference type="Proteomes" id="UP001150538">
    <property type="component" value="Unassembled WGS sequence"/>
</dbReference>
<feature type="domain" description="Rab-GAP TBC" evidence="3">
    <location>
        <begin position="96"/>
        <end position="281"/>
    </location>
</feature>
<gene>
    <name evidence="4" type="primary">GYP8</name>
    <name evidence="4" type="ORF">H4219_001859</name>
</gene>
<reference evidence="4" key="1">
    <citation type="submission" date="2022-07" db="EMBL/GenBank/DDBJ databases">
        <title>Phylogenomic reconstructions and comparative analyses of Kickxellomycotina fungi.</title>
        <authorList>
            <person name="Reynolds N.K."/>
            <person name="Stajich J.E."/>
            <person name="Barry K."/>
            <person name="Grigoriev I.V."/>
            <person name="Crous P."/>
            <person name="Smith M.E."/>
        </authorList>
    </citation>
    <scope>NUCLEOTIDE SEQUENCE</scope>
    <source>
        <strain evidence="4">NBRC 100468</strain>
    </source>
</reference>
<name>A0A9W8DV65_9FUNG</name>
<dbReference type="PANTHER" id="PTHR20913">
    <property type="entry name" value="TBC1 DOMAIN FAMILY MEMBER 20/GTPASE"/>
    <property type="match status" value="1"/>
</dbReference>
<organism evidence="4 5">
    <name type="scientific">Mycoemilia scoparia</name>
    <dbReference type="NCBI Taxonomy" id="417184"/>
    <lineage>
        <taxon>Eukaryota</taxon>
        <taxon>Fungi</taxon>
        <taxon>Fungi incertae sedis</taxon>
        <taxon>Zoopagomycota</taxon>
        <taxon>Kickxellomycotina</taxon>
        <taxon>Kickxellomycetes</taxon>
        <taxon>Kickxellales</taxon>
        <taxon>Kickxellaceae</taxon>
        <taxon>Mycoemilia</taxon>
    </lineage>
</organism>
<dbReference type="InterPro" id="IPR045913">
    <property type="entry name" value="TBC20/Gyp8-like"/>
</dbReference>
<sequence>MSYLNNGKHLISEPRVSEDASDTVSKSDRSNSTNTSQGVRVPRRQSTASIRPVSVASSIFSVIPFSCQDRYSKIVSAIELRDVQALRELAISDGGLLNTNLRRKAWPLLLNVDSFYMYKHHDTPHRDEHQVDIDLTRTNLPRMAGCVLSSELRKRVQKQLGNVVKTILRAHPWLSYYQGFHELAMVFLIILNGGNDSLRATESAALFFVRDAMGDNLETIRTQLSLIYTLLENEDPELHTLLDQLAIPPFFAISWVLSWFAHDLVDLNDMARLYDFFMSSSPLAPIYVAASLVSHNRSKILGSEPEFAVVHALLVGLPQGNNDWAEILARSSEWMEEYPLARLQELGNVKLNKK</sequence>
<dbReference type="InterPro" id="IPR035969">
    <property type="entry name" value="Rab-GAP_TBC_sf"/>
</dbReference>
<dbReference type="Gene3D" id="1.10.8.1310">
    <property type="match status" value="1"/>
</dbReference>
<evidence type="ECO:0000259" key="3">
    <source>
        <dbReference type="PROSITE" id="PS50086"/>
    </source>
</evidence>
<dbReference type="PROSITE" id="PS50086">
    <property type="entry name" value="TBC_RABGAP"/>
    <property type="match status" value="1"/>
</dbReference>
<feature type="compositionally biased region" description="Polar residues" evidence="2">
    <location>
        <begin position="30"/>
        <end position="47"/>
    </location>
</feature>
<comment type="caution">
    <text evidence="4">The sequence shown here is derived from an EMBL/GenBank/DDBJ whole genome shotgun (WGS) entry which is preliminary data.</text>
</comment>
<dbReference type="SUPFAM" id="SSF47923">
    <property type="entry name" value="Ypt/Rab-GAP domain of gyp1p"/>
    <property type="match status" value="2"/>
</dbReference>
<evidence type="ECO:0000313" key="4">
    <source>
        <dbReference type="EMBL" id="KAJ1919611.1"/>
    </source>
</evidence>
<dbReference type="GO" id="GO:0005096">
    <property type="term" value="F:GTPase activator activity"/>
    <property type="evidence" value="ECO:0007669"/>
    <property type="project" value="UniProtKB-KW"/>
</dbReference>
<dbReference type="Pfam" id="PF00566">
    <property type="entry name" value="RabGAP-TBC"/>
    <property type="match status" value="1"/>
</dbReference>
<dbReference type="InterPro" id="IPR000195">
    <property type="entry name" value="Rab-GAP-TBC_dom"/>
</dbReference>
<dbReference type="EMBL" id="JANBPU010000024">
    <property type="protein sequence ID" value="KAJ1919611.1"/>
    <property type="molecule type" value="Genomic_DNA"/>
</dbReference>
<accession>A0A9W8DV65</accession>
<evidence type="ECO:0000256" key="2">
    <source>
        <dbReference type="SAM" id="MobiDB-lite"/>
    </source>
</evidence>
<dbReference type="Gene3D" id="1.10.472.80">
    <property type="entry name" value="Ypt/Rab-GAP domain of gyp1p, domain 3"/>
    <property type="match status" value="1"/>
</dbReference>
<evidence type="ECO:0000256" key="1">
    <source>
        <dbReference type="ARBA" id="ARBA00022468"/>
    </source>
</evidence>
<dbReference type="AlphaFoldDB" id="A0A9W8DV65"/>
<feature type="region of interest" description="Disordered" evidence="2">
    <location>
        <begin position="1"/>
        <end position="47"/>
    </location>
</feature>
<proteinExistence type="predicted"/>
<dbReference type="OrthoDB" id="206700at2759"/>